<accession>A0ABR0PGZ1</accession>
<evidence type="ECO:0000313" key="3">
    <source>
        <dbReference type="Proteomes" id="UP001358586"/>
    </source>
</evidence>
<gene>
    <name evidence="2" type="ORF">PVK06_025614</name>
</gene>
<reference evidence="2 3" key="1">
    <citation type="submission" date="2023-03" db="EMBL/GenBank/DDBJ databases">
        <title>WGS of Gossypium arboreum.</title>
        <authorList>
            <person name="Yu D."/>
        </authorList>
    </citation>
    <scope>NUCLEOTIDE SEQUENCE [LARGE SCALE GENOMIC DNA]</scope>
    <source>
        <tissue evidence="2">Leaf</tissue>
    </source>
</reference>
<name>A0ABR0PGZ1_GOSAR</name>
<dbReference type="SUPFAM" id="SSF54236">
    <property type="entry name" value="Ubiquitin-like"/>
    <property type="match status" value="1"/>
</dbReference>
<organism evidence="2 3">
    <name type="scientific">Gossypium arboreum</name>
    <name type="common">Tree cotton</name>
    <name type="synonym">Gossypium nanking</name>
    <dbReference type="NCBI Taxonomy" id="29729"/>
    <lineage>
        <taxon>Eukaryota</taxon>
        <taxon>Viridiplantae</taxon>
        <taxon>Streptophyta</taxon>
        <taxon>Embryophyta</taxon>
        <taxon>Tracheophyta</taxon>
        <taxon>Spermatophyta</taxon>
        <taxon>Magnoliopsida</taxon>
        <taxon>eudicotyledons</taxon>
        <taxon>Gunneridae</taxon>
        <taxon>Pentapetalae</taxon>
        <taxon>rosids</taxon>
        <taxon>malvids</taxon>
        <taxon>Malvales</taxon>
        <taxon>Malvaceae</taxon>
        <taxon>Malvoideae</taxon>
        <taxon>Gossypium</taxon>
    </lineage>
</organism>
<dbReference type="Pfam" id="PF01190">
    <property type="entry name" value="Pollen_Ole_e_1"/>
    <property type="match status" value="1"/>
</dbReference>
<dbReference type="PANTHER" id="PTHR46995">
    <property type="entry name" value="OS09G0508200 PROTEIN"/>
    <property type="match status" value="1"/>
</dbReference>
<dbReference type="InterPro" id="IPR029071">
    <property type="entry name" value="Ubiquitin-like_domsf"/>
</dbReference>
<proteinExistence type="predicted"/>
<comment type="caution">
    <text evidence="2">The sequence shown here is derived from an EMBL/GenBank/DDBJ whole genome shotgun (WGS) entry which is preliminary data.</text>
</comment>
<sequence>MAEEELVKLKFRLYDGSDMGPFQYLPTSNIAMLWERIVAEWPKACSKMHNSNKLKVLRFNVVPGNMHNWISGFDIGGQLIWYCRRTLVKLFLQVCLFPILSYHDKKIAPKGANDIKLINTGKILENDKMVGQCIGPFGDLSKAVITMHVVAQPSVAKVKTAKNNAQIIVMGLVYCDVCTNNSFSRHSYFLPGAEVQIDCNFRAYVPKTKEQVSFSVNRTTDKHGVYMVEIPSVDGIECAEADTASTCQASLVGSTSASCNIPGYSSTTDEMAIKSRHPNLCIYGLAAMNFRPLKRNARLCGK</sequence>
<feature type="domain" description="UBL3-like ubiquitin" evidence="1">
    <location>
        <begin position="6"/>
        <end position="56"/>
    </location>
</feature>
<dbReference type="Pfam" id="PF13881">
    <property type="entry name" value="Rad60-SLD_2"/>
    <property type="match status" value="2"/>
</dbReference>
<dbReference type="Proteomes" id="UP001358586">
    <property type="component" value="Chromosome 7"/>
</dbReference>
<dbReference type="Gene3D" id="3.10.20.90">
    <property type="entry name" value="Phosphatidylinositol 3-kinase Catalytic Subunit, Chain A, domain 1"/>
    <property type="match status" value="1"/>
</dbReference>
<protein>
    <recommendedName>
        <fullName evidence="1">UBL3-like ubiquitin domain-containing protein</fullName>
    </recommendedName>
</protein>
<feature type="domain" description="UBL3-like ubiquitin" evidence="1">
    <location>
        <begin position="104"/>
        <end position="164"/>
    </location>
</feature>
<dbReference type="EMBL" id="JARKNE010000007">
    <property type="protein sequence ID" value="KAK5820567.1"/>
    <property type="molecule type" value="Genomic_DNA"/>
</dbReference>
<evidence type="ECO:0000313" key="2">
    <source>
        <dbReference type="EMBL" id="KAK5820567.1"/>
    </source>
</evidence>
<keyword evidence="3" id="KW-1185">Reference proteome</keyword>
<dbReference type="PANTHER" id="PTHR46995:SF4">
    <property type="entry name" value="POLLEN OLE E 1 ALLERGEN AND EXTENSIN FAMILY PROTEIN"/>
    <property type="match status" value="1"/>
</dbReference>
<evidence type="ECO:0000259" key="1">
    <source>
        <dbReference type="Pfam" id="PF13881"/>
    </source>
</evidence>
<dbReference type="InterPro" id="IPR039540">
    <property type="entry name" value="UBL3-like_ubiquitin_dom"/>
</dbReference>